<organism evidence="4 5">
    <name type="scientific">Hevea brasiliensis</name>
    <name type="common">Para rubber tree</name>
    <name type="synonym">Siphonia brasiliensis</name>
    <dbReference type="NCBI Taxonomy" id="3981"/>
    <lineage>
        <taxon>Eukaryota</taxon>
        <taxon>Viridiplantae</taxon>
        <taxon>Streptophyta</taxon>
        <taxon>Embryophyta</taxon>
        <taxon>Tracheophyta</taxon>
        <taxon>Spermatophyta</taxon>
        <taxon>Magnoliopsida</taxon>
        <taxon>eudicotyledons</taxon>
        <taxon>Gunneridae</taxon>
        <taxon>Pentapetalae</taxon>
        <taxon>rosids</taxon>
        <taxon>fabids</taxon>
        <taxon>Malpighiales</taxon>
        <taxon>Euphorbiaceae</taxon>
        <taxon>Crotonoideae</taxon>
        <taxon>Micrandreae</taxon>
        <taxon>Hevea</taxon>
    </lineage>
</organism>
<sequence length="471" mass="52502">MKPHESLEKLTIIGYGGGFQVPSWVGDPLFRNLVCLKLENCNCTTLPQLGLLSSLKDLVIKGFPSVRAVDREFCWGSMSSSNPFPALETLRFEDMEEWKEWNICGCKFRLLRELSIVNCPEVFGELPSDLPSLQTLEIRECYGLVVSFQNLPSISHFQIQGCRKVELRGGFSAANLLMVSKVESFLFGSEELEQGLRKLKALTVGNHSNYESFTVGDLPVFDNNTSLESIEINSAPRLKSLPENLHMLTNLRRIFIYHCEGLEALPDGRVAHHSSEKIILESCGKLKALPDNMHNLTSLQELIIMNCPNVVSFPQGGLPTTHLKKIILESCGKLEALPDNMHNLTSLEVLAMQYCPGIMSFPEEGFPTNLKSLSIYEVEICTSLLNWGLHRLTSLEKLTIAGGCPGVVSFPQDEIDMKLSNSLTSLTIEGFQDLKYLSSKGFQSLTSLEYLVIKKCPKLASFPKMACLPLF</sequence>
<proteinExistence type="predicted"/>
<accession>A0A6A6N2Y1</accession>
<dbReference type="InterPro" id="IPR056789">
    <property type="entry name" value="LRR_R13L1-DRL21"/>
</dbReference>
<reference evidence="4 5" key="1">
    <citation type="journal article" date="2020" name="Mol. Plant">
        <title>The Chromosome-Based Rubber Tree Genome Provides New Insights into Spurge Genome Evolution and Rubber Biosynthesis.</title>
        <authorList>
            <person name="Liu J."/>
            <person name="Shi C."/>
            <person name="Shi C.C."/>
            <person name="Li W."/>
            <person name="Zhang Q.J."/>
            <person name="Zhang Y."/>
            <person name="Li K."/>
            <person name="Lu H.F."/>
            <person name="Shi C."/>
            <person name="Zhu S.T."/>
            <person name="Xiao Z.Y."/>
            <person name="Nan H."/>
            <person name="Yue Y."/>
            <person name="Zhu X.G."/>
            <person name="Wu Y."/>
            <person name="Hong X.N."/>
            <person name="Fan G.Y."/>
            <person name="Tong Y."/>
            <person name="Zhang D."/>
            <person name="Mao C.L."/>
            <person name="Liu Y.L."/>
            <person name="Hao S.J."/>
            <person name="Liu W.Q."/>
            <person name="Lv M.Q."/>
            <person name="Zhang H.B."/>
            <person name="Liu Y."/>
            <person name="Hu-Tang G.R."/>
            <person name="Wang J.P."/>
            <person name="Wang J.H."/>
            <person name="Sun Y.H."/>
            <person name="Ni S.B."/>
            <person name="Chen W.B."/>
            <person name="Zhang X.C."/>
            <person name="Jiao Y.N."/>
            <person name="Eichler E.E."/>
            <person name="Li G.H."/>
            <person name="Liu X."/>
            <person name="Gao L.Z."/>
        </authorList>
    </citation>
    <scope>NUCLEOTIDE SEQUENCE [LARGE SCALE GENOMIC DNA]</scope>
    <source>
        <strain evidence="5">cv. GT1</strain>
        <tissue evidence="4">Leaf</tissue>
    </source>
</reference>
<comment type="caution">
    <text evidence="4">The sequence shown here is derived from an EMBL/GenBank/DDBJ whole genome shotgun (WGS) entry which is preliminary data.</text>
</comment>
<dbReference type="Proteomes" id="UP000467840">
    <property type="component" value="Chromosome 10"/>
</dbReference>
<protein>
    <recommendedName>
        <fullName evidence="3">R13L1/DRL21-like LRR repeat region domain-containing protein</fullName>
    </recommendedName>
</protein>
<evidence type="ECO:0000259" key="3">
    <source>
        <dbReference type="Pfam" id="PF25019"/>
    </source>
</evidence>
<dbReference type="GO" id="GO:0006952">
    <property type="term" value="P:defense response"/>
    <property type="evidence" value="ECO:0007669"/>
    <property type="project" value="UniProtKB-KW"/>
</dbReference>
<gene>
    <name evidence="4" type="ORF">GH714_017813</name>
</gene>
<dbReference type="Gene3D" id="3.80.10.10">
    <property type="entry name" value="Ribonuclease Inhibitor"/>
    <property type="match status" value="3"/>
</dbReference>
<dbReference type="AlphaFoldDB" id="A0A6A6N2Y1"/>
<dbReference type="PANTHER" id="PTHR36766">
    <property type="entry name" value="PLANT BROAD-SPECTRUM MILDEW RESISTANCE PROTEIN RPW8"/>
    <property type="match status" value="1"/>
</dbReference>
<dbReference type="InterPro" id="IPR032675">
    <property type="entry name" value="LRR_dom_sf"/>
</dbReference>
<keyword evidence="1" id="KW-0433">Leucine-rich repeat</keyword>
<dbReference type="SUPFAM" id="SSF52058">
    <property type="entry name" value="L domain-like"/>
    <property type="match status" value="2"/>
</dbReference>
<evidence type="ECO:0000313" key="5">
    <source>
        <dbReference type="Proteomes" id="UP000467840"/>
    </source>
</evidence>
<dbReference type="Pfam" id="PF25019">
    <property type="entry name" value="LRR_R13L1-DRL21"/>
    <property type="match status" value="1"/>
</dbReference>
<keyword evidence="5" id="KW-1185">Reference proteome</keyword>
<feature type="domain" description="R13L1/DRL21-like LRR repeat region" evidence="3">
    <location>
        <begin position="1"/>
        <end position="62"/>
    </location>
</feature>
<keyword evidence="2" id="KW-0611">Plant defense</keyword>
<evidence type="ECO:0000256" key="1">
    <source>
        <dbReference type="ARBA" id="ARBA00022614"/>
    </source>
</evidence>
<name>A0A6A6N2Y1_HEVBR</name>
<evidence type="ECO:0000313" key="4">
    <source>
        <dbReference type="EMBL" id="KAF2319644.1"/>
    </source>
</evidence>
<dbReference type="EMBL" id="JAAGAX010000003">
    <property type="protein sequence ID" value="KAF2319644.1"/>
    <property type="molecule type" value="Genomic_DNA"/>
</dbReference>
<dbReference type="PANTHER" id="PTHR36766:SF40">
    <property type="entry name" value="DISEASE RESISTANCE PROTEIN RGA3"/>
    <property type="match status" value="1"/>
</dbReference>
<evidence type="ECO:0000256" key="2">
    <source>
        <dbReference type="ARBA" id="ARBA00022821"/>
    </source>
</evidence>